<evidence type="ECO:0000313" key="3">
    <source>
        <dbReference type="EMBL" id="GFH30513.1"/>
    </source>
</evidence>
<evidence type="ECO:0000313" key="4">
    <source>
        <dbReference type="Proteomes" id="UP000485058"/>
    </source>
</evidence>
<feature type="domain" description="Phosducin" evidence="2">
    <location>
        <begin position="219"/>
        <end position="287"/>
    </location>
</feature>
<dbReference type="Pfam" id="PF02114">
    <property type="entry name" value="Phosducin"/>
    <property type="match status" value="1"/>
</dbReference>
<evidence type="ECO:0000259" key="2">
    <source>
        <dbReference type="Pfam" id="PF02114"/>
    </source>
</evidence>
<dbReference type="AlphaFoldDB" id="A0A6A0ADV4"/>
<dbReference type="InterPro" id="IPR024253">
    <property type="entry name" value="Phosducin_thioredoxin-like_dom"/>
</dbReference>
<sequence>MAPHDESYLCPMLMHCKCEISITLPCTVLCRQHWWRLTAMTEYHTIYRGLPGDTTQWGDIQRKLGNLPQRAPVWKPAKWTPEADDPQGAALIDSKDAGELSDLDDQFSDDRFLEEYRQRRVQELRTAACRPRFGSVELIRASEFVQKVTQASAGGCSNRSACAAMHTDSSSWVVPSASTGAARSAQVQGCSTDELRGSTQMASADVAHGSSAQPQGPLWVVVQLFKDGHGPSALMSSCIDELAARYPNTKFVRIISTECIPKYPDAHLPTLLVYHAGECVKHLVGLAMHGGNRATPEQVALVLNQLGSVCSSSADGEEGEEEGCGTVVRIRGPGDRAEDAHLMRQLVKRVVAAQEEGSDEDSDFD</sequence>
<dbReference type="PANTHER" id="PTHR45809">
    <property type="entry name" value="VIRAL IAP-ASSOCIATED FACTOR HOMOLOG"/>
    <property type="match status" value="1"/>
</dbReference>
<keyword evidence="4" id="KW-1185">Reference proteome</keyword>
<proteinExistence type="inferred from homology"/>
<protein>
    <submittedName>
        <fullName evidence="3">Phosducin domain-containing protein</fullName>
    </submittedName>
</protein>
<reference evidence="3 4" key="1">
    <citation type="submission" date="2020-02" db="EMBL/GenBank/DDBJ databases">
        <title>Draft genome sequence of Haematococcus lacustris strain NIES-144.</title>
        <authorList>
            <person name="Morimoto D."/>
            <person name="Nakagawa S."/>
            <person name="Yoshida T."/>
            <person name="Sawayama S."/>
        </authorList>
    </citation>
    <scope>NUCLEOTIDE SEQUENCE [LARGE SCALE GENOMIC DNA]</scope>
    <source>
        <strain evidence="3 4">NIES-144</strain>
    </source>
</reference>
<comment type="caution">
    <text evidence="3">The sequence shown here is derived from an EMBL/GenBank/DDBJ whole genome shotgun (WGS) entry which is preliminary data.</text>
</comment>
<dbReference type="EMBL" id="BLLF01004957">
    <property type="protein sequence ID" value="GFH30513.1"/>
    <property type="molecule type" value="Genomic_DNA"/>
</dbReference>
<evidence type="ECO:0000256" key="1">
    <source>
        <dbReference type="ARBA" id="ARBA00009686"/>
    </source>
</evidence>
<dbReference type="SUPFAM" id="SSF52833">
    <property type="entry name" value="Thioredoxin-like"/>
    <property type="match status" value="1"/>
</dbReference>
<accession>A0A6A0ADV4</accession>
<dbReference type="Proteomes" id="UP000485058">
    <property type="component" value="Unassembled WGS sequence"/>
</dbReference>
<dbReference type="GO" id="GO:0005737">
    <property type="term" value="C:cytoplasm"/>
    <property type="evidence" value="ECO:0007669"/>
    <property type="project" value="TreeGrafter"/>
</dbReference>
<dbReference type="InterPro" id="IPR036249">
    <property type="entry name" value="Thioredoxin-like_sf"/>
</dbReference>
<dbReference type="PANTHER" id="PTHR45809:SF3">
    <property type="entry name" value="VIRAL IAP-ASSOCIATED FACTOR HOMOLOG"/>
    <property type="match status" value="1"/>
</dbReference>
<name>A0A6A0ADV4_HAELA</name>
<dbReference type="Gene3D" id="3.40.30.10">
    <property type="entry name" value="Glutaredoxin"/>
    <property type="match status" value="1"/>
</dbReference>
<dbReference type="InterPro" id="IPR051498">
    <property type="entry name" value="Phosducin-like_chap/apop_reg"/>
</dbReference>
<comment type="similarity">
    <text evidence="1">Belongs to the phosducin family.</text>
</comment>
<dbReference type="GO" id="GO:0006457">
    <property type="term" value="P:protein folding"/>
    <property type="evidence" value="ECO:0007669"/>
    <property type="project" value="TreeGrafter"/>
</dbReference>
<gene>
    <name evidence="3" type="ORF">HaLaN_29385</name>
</gene>
<organism evidence="3 4">
    <name type="scientific">Haematococcus lacustris</name>
    <name type="common">Green alga</name>
    <name type="synonym">Haematococcus pluvialis</name>
    <dbReference type="NCBI Taxonomy" id="44745"/>
    <lineage>
        <taxon>Eukaryota</taxon>
        <taxon>Viridiplantae</taxon>
        <taxon>Chlorophyta</taxon>
        <taxon>core chlorophytes</taxon>
        <taxon>Chlorophyceae</taxon>
        <taxon>CS clade</taxon>
        <taxon>Chlamydomonadales</taxon>
        <taxon>Haematococcaceae</taxon>
        <taxon>Haematococcus</taxon>
    </lineage>
</organism>